<keyword evidence="3" id="KW-0408">Iron</keyword>
<dbReference type="InterPro" id="IPR050415">
    <property type="entry name" value="MRET"/>
</dbReference>
<keyword evidence="7" id="KW-1185">Reference proteome</keyword>
<proteinExistence type="predicted"/>
<dbReference type="Pfam" id="PF00970">
    <property type="entry name" value="FAD_binding_6"/>
    <property type="match status" value="1"/>
</dbReference>
<dbReference type="SUPFAM" id="SSF52343">
    <property type="entry name" value="Ferredoxin reductase-like, C-terminal NADP-linked domain"/>
    <property type="match status" value="1"/>
</dbReference>
<evidence type="ECO:0000259" key="5">
    <source>
        <dbReference type="PROSITE" id="PS51384"/>
    </source>
</evidence>
<dbReference type="GO" id="GO:0019825">
    <property type="term" value="F:oxygen binding"/>
    <property type="evidence" value="ECO:0007669"/>
    <property type="project" value="InterPro"/>
</dbReference>
<organism evidence="6 7">
    <name type="scientific">Corynebacterium tapiri</name>
    <dbReference type="NCBI Taxonomy" id="1448266"/>
    <lineage>
        <taxon>Bacteria</taxon>
        <taxon>Bacillati</taxon>
        <taxon>Actinomycetota</taxon>
        <taxon>Actinomycetes</taxon>
        <taxon>Mycobacteriales</taxon>
        <taxon>Corynebacteriaceae</taxon>
        <taxon>Corynebacterium</taxon>
    </lineage>
</organism>
<dbReference type="OrthoDB" id="3213438at2"/>
<comment type="cofactor">
    <cofactor evidence="1">
        <name>heme b</name>
        <dbReference type="ChEBI" id="CHEBI:60344"/>
    </cofactor>
</comment>
<dbReference type="RefSeq" id="WP_139466181.1">
    <property type="nucleotide sequence ID" value="NZ_VDHJ01000012.1"/>
</dbReference>
<dbReference type="Proteomes" id="UP000312032">
    <property type="component" value="Unassembled WGS sequence"/>
</dbReference>
<reference evidence="6 7" key="1">
    <citation type="submission" date="2019-06" db="EMBL/GenBank/DDBJ databases">
        <authorList>
            <person name="Li J."/>
        </authorList>
    </citation>
    <scope>NUCLEOTIDE SEQUENCE [LARGE SCALE GENOMIC DNA]</scope>
    <source>
        <strain evidence="6 7">LMG 28165</strain>
    </source>
</reference>
<sequence length="399" mass="43114">MSVALLAPVASLLRQRPEEFRNIVHEQLFARHPQARHVFGVTASRGHAELAPALAWALERAGEGPRINDDVLARMRRLGLAHRRHGFPIDLYEDFAAIVTQSLAELNSSCGAQLSDDSLHRAAEVTEALCRAMAASAHTADMSGIAPAYAAMVTQVQRVSASTSIVRARVQSGPEISPGQAVPVSASYASGLWRPLVPATPVNPAGDMEFHVTNVEGGQASGLFAAARVGDQWTLGAPLQPVEFPHCSRLGLLSFGTGLAAAESLIFSCLDNLSRPSVHLTMVADSPSELYDLDRMQRLARNARWFDVSPISHSEQDQWWVPRSGRPRLHARDVNAEVGDASLACERVMSQAPEAVVIAGPDDAVTQARSCLTQLGLPEDAMRIVSFQRHGRWPALNED</sequence>
<comment type="cofactor">
    <cofactor evidence="2">
        <name>FAD</name>
        <dbReference type="ChEBI" id="CHEBI:57692"/>
    </cofactor>
</comment>
<dbReference type="InterPro" id="IPR009050">
    <property type="entry name" value="Globin-like_sf"/>
</dbReference>
<protein>
    <recommendedName>
        <fullName evidence="5">FAD-binding FR-type domain-containing protein</fullName>
    </recommendedName>
</protein>
<evidence type="ECO:0000313" key="7">
    <source>
        <dbReference type="Proteomes" id="UP000312032"/>
    </source>
</evidence>
<evidence type="ECO:0000256" key="2">
    <source>
        <dbReference type="ARBA" id="ARBA00001974"/>
    </source>
</evidence>
<dbReference type="AlphaFoldDB" id="A0A5C4U2U6"/>
<dbReference type="PANTHER" id="PTHR47354:SF5">
    <property type="entry name" value="PROTEIN RFBI"/>
    <property type="match status" value="1"/>
</dbReference>
<dbReference type="InterPro" id="IPR008333">
    <property type="entry name" value="Cbr1-like_FAD-bd_dom"/>
</dbReference>
<dbReference type="InterPro" id="IPR017927">
    <property type="entry name" value="FAD-bd_FR_type"/>
</dbReference>
<keyword evidence="4" id="KW-0411">Iron-sulfur</keyword>
<evidence type="ECO:0000313" key="6">
    <source>
        <dbReference type="EMBL" id="TNL95720.1"/>
    </source>
</evidence>
<dbReference type="SUPFAM" id="SSF63380">
    <property type="entry name" value="Riboflavin synthase domain-like"/>
    <property type="match status" value="1"/>
</dbReference>
<dbReference type="PROSITE" id="PS51384">
    <property type="entry name" value="FAD_FR"/>
    <property type="match status" value="1"/>
</dbReference>
<dbReference type="Gene3D" id="1.10.490.10">
    <property type="entry name" value="Globins"/>
    <property type="match status" value="1"/>
</dbReference>
<dbReference type="GO" id="GO:0016491">
    <property type="term" value="F:oxidoreductase activity"/>
    <property type="evidence" value="ECO:0007669"/>
    <property type="project" value="InterPro"/>
</dbReference>
<keyword evidence="3" id="KW-0001">2Fe-2S</keyword>
<feature type="domain" description="FAD-binding FR-type" evidence="5">
    <location>
        <begin position="146"/>
        <end position="245"/>
    </location>
</feature>
<dbReference type="EMBL" id="VDHJ01000012">
    <property type="protein sequence ID" value="TNL95720.1"/>
    <property type="molecule type" value="Genomic_DNA"/>
</dbReference>
<dbReference type="InterPro" id="IPR012292">
    <property type="entry name" value="Globin/Proto"/>
</dbReference>
<name>A0A5C4U2U6_9CORY</name>
<dbReference type="GO" id="GO:0020037">
    <property type="term" value="F:heme binding"/>
    <property type="evidence" value="ECO:0007669"/>
    <property type="project" value="InterPro"/>
</dbReference>
<dbReference type="SUPFAM" id="SSF46458">
    <property type="entry name" value="Globin-like"/>
    <property type="match status" value="1"/>
</dbReference>
<comment type="caution">
    <text evidence="6">The sequence shown here is derived from an EMBL/GenBank/DDBJ whole genome shotgun (WGS) entry which is preliminary data.</text>
</comment>
<accession>A0A5C4U2U6</accession>
<dbReference type="InterPro" id="IPR039261">
    <property type="entry name" value="FNR_nucleotide-bd"/>
</dbReference>
<dbReference type="GO" id="GO:0051537">
    <property type="term" value="F:2 iron, 2 sulfur cluster binding"/>
    <property type="evidence" value="ECO:0007669"/>
    <property type="project" value="UniProtKB-KW"/>
</dbReference>
<dbReference type="Gene3D" id="3.40.50.80">
    <property type="entry name" value="Nucleotide-binding domain of ferredoxin-NADP reductase (FNR) module"/>
    <property type="match status" value="1"/>
</dbReference>
<evidence type="ECO:0000256" key="1">
    <source>
        <dbReference type="ARBA" id="ARBA00001970"/>
    </source>
</evidence>
<keyword evidence="3" id="KW-0479">Metal-binding</keyword>
<evidence type="ECO:0000256" key="4">
    <source>
        <dbReference type="ARBA" id="ARBA00023014"/>
    </source>
</evidence>
<dbReference type="InterPro" id="IPR017938">
    <property type="entry name" value="Riboflavin_synthase-like_b-brl"/>
</dbReference>
<gene>
    <name evidence="6" type="ORF">FHE74_08980</name>
</gene>
<dbReference type="PANTHER" id="PTHR47354">
    <property type="entry name" value="NADH OXIDOREDUCTASE HCR"/>
    <property type="match status" value="1"/>
</dbReference>
<dbReference type="Gene3D" id="2.40.30.10">
    <property type="entry name" value="Translation factors"/>
    <property type="match status" value="1"/>
</dbReference>
<evidence type="ECO:0000256" key="3">
    <source>
        <dbReference type="ARBA" id="ARBA00022714"/>
    </source>
</evidence>